<dbReference type="Pfam" id="PF14559">
    <property type="entry name" value="TPR_19"/>
    <property type="match status" value="1"/>
</dbReference>
<comment type="caution">
    <text evidence="6">The sequence shown here is derived from an EMBL/GenBank/DDBJ whole genome shotgun (WGS) entry which is preliminary data.</text>
</comment>
<sequence length="419" mass="43775">MDALKRAEEAKKQAAAGAQPAAPVASPASPPELSLDPLDAPAAVPGRSLPPLSRHLDSVDADLAASVGGPLPRRGSAAAAGDRGTDDAARTAVKNAFAVKQEPRPRTSLWLFVGLGGAAALAIAGYFWWQLQGLGGGSRVAPPPAVAAVQPPVVPPTASPPPAVAPSPAAIAPSPAAPPVLPAGSSLSPQAVPGPAAPPAAAPRERRQRDDRAGGLAADDAGVVRASSRRPQAERTLDRAYEDWQAGRLDEARSAYEQALRADPRNADALLGLAAIALRQGQLERAQNLYLRVLESDPADATAQAALINLHGGGDGGQSESRLKTLLAAQPDSPPLHFALGNLYSRQRRWSDAQQAYFQAYALDPDNPDYLFNVAVSLDHLRQGKLALQYYRMALNAADLSRAAFDRNAARQRILELQP</sequence>
<keyword evidence="5" id="KW-1133">Transmembrane helix</keyword>
<keyword evidence="2 3" id="KW-0802">TPR repeat</keyword>
<dbReference type="InterPro" id="IPR019734">
    <property type="entry name" value="TPR_rpt"/>
</dbReference>
<feature type="region of interest" description="Disordered" evidence="4">
    <location>
        <begin position="181"/>
        <end position="239"/>
    </location>
</feature>
<dbReference type="STRING" id="1454001.AW08_03376"/>
<keyword evidence="1" id="KW-0677">Repeat</keyword>
<dbReference type="Proteomes" id="UP000020218">
    <property type="component" value="Unassembled WGS sequence"/>
</dbReference>
<proteinExistence type="predicted"/>
<name>A0A011M6H4_9PROT</name>
<keyword evidence="5" id="KW-0812">Transmembrane</keyword>
<feature type="repeat" description="TPR" evidence="3">
    <location>
        <begin position="233"/>
        <end position="266"/>
    </location>
</feature>
<feature type="repeat" description="TPR" evidence="3">
    <location>
        <begin position="334"/>
        <end position="367"/>
    </location>
</feature>
<dbReference type="SUPFAM" id="SSF48452">
    <property type="entry name" value="TPR-like"/>
    <property type="match status" value="1"/>
</dbReference>
<protein>
    <submittedName>
        <fullName evidence="6">Cellulose synthase subunit BcsC</fullName>
    </submittedName>
</protein>
<feature type="compositionally biased region" description="Low complexity" evidence="4">
    <location>
        <begin position="182"/>
        <end position="194"/>
    </location>
</feature>
<evidence type="ECO:0000256" key="2">
    <source>
        <dbReference type="ARBA" id="ARBA00022803"/>
    </source>
</evidence>
<evidence type="ECO:0000313" key="6">
    <source>
        <dbReference type="EMBL" id="EXI65213.1"/>
    </source>
</evidence>
<feature type="compositionally biased region" description="Basic and acidic residues" evidence="4">
    <location>
        <begin position="1"/>
        <end position="12"/>
    </location>
</feature>
<keyword evidence="5" id="KW-0472">Membrane</keyword>
<evidence type="ECO:0000256" key="3">
    <source>
        <dbReference type="PROSITE-ProRule" id="PRU00339"/>
    </source>
</evidence>
<accession>A0A011M6H4</accession>
<reference evidence="6" key="1">
    <citation type="submission" date="2014-02" db="EMBL/GenBank/DDBJ databases">
        <title>Expanding our view of genomic diversity in Candidatus Accumulibacter clades.</title>
        <authorList>
            <person name="Skennerton C.T."/>
            <person name="Barr J.J."/>
            <person name="Slater F.R."/>
            <person name="Bond P.L."/>
            <person name="Tyson G.W."/>
        </authorList>
    </citation>
    <scope>NUCLEOTIDE SEQUENCE [LARGE SCALE GENOMIC DNA]</scope>
</reference>
<dbReference type="PANTHER" id="PTHR44943:SF8">
    <property type="entry name" value="TPR REPEAT-CONTAINING PROTEIN MJ0263"/>
    <property type="match status" value="1"/>
</dbReference>
<feature type="compositionally biased region" description="Low complexity" evidence="4">
    <location>
        <begin position="73"/>
        <end position="82"/>
    </location>
</feature>
<dbReference type="PROSITE" id="PS50005">
    <property type="entry name" value="TPR"/>
    <property type="match status" value="3"/>
</dbReference>
<keyword evidence="7" id="KW-1185">Reference proteome</keyword>
<feature type="compositionally biased region" description="Low complexity" evidence="4">
    <location>
        <begin position="13"/>
        <end position="46"/>
    </location>
</feature>
<dbReference type="PATRIC" id="fig|1454001.3.peg.3418"/>
<evidence type="ECO:0000256" key="5">
    <source>
        <dbReference type="SAM" id="Phobius"/>
    </source>
</evidence>
<feature type="compositionally biased region" description="Basic and acidic residues" evidence="4">
    <location>
        <begin position="203"/>
        <end position="213"/>
    </location>
</feature>
<gene>
    <name evidence="6" type="ORF">AW08_03376</name>
</gene>
<feature type="compositionally biased region" description="Low complexity" evidence="4">
    <location>
        <begin position="214"/>
        <end position="226"/>
    </location>
</feature>
<evidence type="ECO:0000313" key="7">
    <source>
        <dbReference type="Proteomes" id="UP000020218"/>
    </source>
</evidence>
<organism evidence="6 7">
    <name type="scientific">Candidatus Accumulibacter adjunctus</name>
    <dbReference type="NCBI Taxonomy" id="1454001"/>
    <lineage>
        <taxon>Bacteria</taxon>
        <taxon>Pseudomonadati</taxon>
        <taxon>Pseudomonadota</taxon>
        <taxon>Betaproteobacteria</taxon>
        <taxon>Candidatus Accumulibacter</taxon>
    </lineage>
</organism>
<dbReference type="InterPro" id="IPR011990">
    <property type="entry name" value="TPR-like_helical_dom_sf"/>
</dbReference>
<dbReference type="SMART" id="SM00028">
    <property type="entry name" value="TPR"/>
    <property type="match status" value="4"/>
</dbReference>
<dbReference type="EMBL" id="JFAX01000026">
    <property type="protein sequence ID" value="EXI65213.1"/>
    <property type="molecule type" value="Genomic_DNA"/>
</dbReference>
<feature type="region of interest" description="Disordered" evidence="4">
    <location>
        <begin position="1"/>
        <end position="86"/>
    </location>
</feature>
<dbReference type="PANTHER" id="PTHR44943">
    <property type="entry name" value="CELLULOSE SYNTHASE OPERON PROTEIN C"/>
    <property type="match status" value="1"/>
</dbReference>
<dbReference type="Gene3D" id="1.25.40.10">
    <property type="entry name" value="Tetratricopeptide repeat domain"/>
    <property type="match status" value="2"/>
</dbReference>
<dbReference type="InterPro" id="IPR051685">
    <property type="entry name" value="Ycf3/AcsC/BcsC/TPR_MFPF"/>
</dbReference>
<evidence type="ECO:0000256" key="4">
    <source>
        <dbReference type="SAM" id="MobiDB-lite"/>
    </source>
</evidence>
<dbReference type="AlphaFoldDB" id="A0A011M6H4"/>
<feature type="repeat" description="TPR" evidence="3">
    <location>
        <begin position="267"/>
        <end position="300"/>
    </location>
</feature>
<evidence type="ECO:0000256" key="1">
    <source>
        <dbReference type="ARBA" id="ARBA00022737"/>
    </source>
</evidence>
<dbReference type="Pfam" id="PF13432">
    <property type="entry name" value="TPR_16"/>
    <property type="match status" value="1"/>
</dbReference>
<feature type="transmembrane region" description="Helical" evidence="5">
    <location>
        <begin position="109"/>
        <end position="129"/>
    </location>
</feature>